<dbReference type="Proteomes" id="UP000262325">
    <property type="component" value="Unassembled WGS sequence"/>
</dbReference>
<evidence type="ECO:0008006" key="3">
    <source>
        <dbReference type="Google" id="ProtNLM"/>
    </source>
</evidence>
<dbReference type="AlphaFoldDB" id="A0A3D5QAW3"/>
<reference evidence="1 2" key="1">
    <citation type="journal article" date="2018" name="Nat. Biotechnol.">
        <title>A standardized bacterial taxonomy based on genome phylogeny substantially revises the tree of life.</title>
        <authorList>
            <person name="Parks D.H."/>
            <person name="Chuvochina M."/>
            <person name="Waite D.W."/>
            <person name="Rinke C."/>
            <person name="Skarshewski A."/>
            <person name="Chaumeil P.A."/>
            <person name="Hugenholtz P."/>
        </authorList>
    </citation>
    <scope>NUCLEOTIDE SEQUENCE [LARGE SCALE GENOMIC DNA]</scope>
    <source>
        <strain evidence="1">UBA8672</strain>
    </source>
</reference>
<dbReference type="EMBL" id="DPPF01000029">
    <property type="protein sequence ID" value="HCW92312.1"/>
    <property type="molecule type" value="Genomic_DNA"/>
</dbReference>
<gene>
    <name evidence="1" type="ORF">DHM44_01385</name>
</gene>
<dbReference type="NCBIfam" id="TIGR01909">
    <property type="entry name" value="C_GCAxxG_C_C"/>
    <property type="match status" value="1"/>
</dbReference>
<sequence>MFIGKDQFMKSFDAVQLFRSGFNCSQSVVSVFADEYGIDKHVLRLLSSGFGGGMGGMQNVCGAASGAFMILGLKYGYGEESESYKKPQLYKIIQDFSREFSAQNGHLRCYDLLGCDLNTEDGKEFFKKNELREKVCVECVKNSVELLEKFLIQSDKS</sequence>
<proteinExistence type="predicted"/>
<evidence type="ECO:0000313" key="2">
    <source>
        <dbReference type="Proteomes" id="UP000262325"/>
    </source>
</evidence>
<accession>A0A3D5QAW3</accession>
<protein>
    <recommendedName>
        <fullName evidence="3">C_GCAxxG_C_C family protein</fullName>
    </recommendedName>
</protein>
<dbReference type="Pfam" id="PF09719">
    <property type="entry name" value="C_GCAxxG_C_C"/>
    <property type="match status" value="1"/>
</dbReference>
<organism evidence="1 2">
    <name type="scientific">Flexistipes sinusarabici</name>
    <dbReference type="NCBI Taxonomy" id="2352"/>
    <lineage>
        <taxon>Bacteria</taxon>
        <taxon>Pseudomonadati</taxon>
        <taxon>Deferribacterota</taxon>
        <taxon>Deferribacteres</taxon>
        <taxon>Deferribacterales</taxon>
        <taxon>Flexistipitaceae</taxon>
        <taxon>Flexistipes</taxon>
    </lineage>
</organism>
<evidence type="ECO:0000313" key="1">
    <source>
        <dbReference type="EMBL" id="HCW92312.1"/>
    </source>
</evidence>
<comment type="caution">
    <text evidence="1">The sequence shown here is derived from an EMBL/GenBank/DDBJ whole genome shotgun (WGS) entry which is preliminary data.</text>
</comment>
<name>A0A3D5QAW3_FLESI</name>
<dbReference type="InterPro" id="IPR010181">
    <property type="entry name" value="CGCAxxGCC_motif"/>
</dbReference>